<dbReference type="EnsemblMetazoa" id="CLYHEMT005021.8">
    <property type="protein sequence ID" value="CLYHEMP005021.8"/>
    <property type="gene ID" value="CLYHEMG005021"/>
</dbReference>
<evidence type="ECO:0000256" key="13">
    <source>
        <dbReference type="ARBA" id="ARBA00049467"/>
    </source>
</evidence>
<dbReference type="CDD" id="cd02801">
    <property type="entry name" value="DUS_like_FMN"/>
    <property type="match status" value="1"/>
</dbReference>
<evidence type="ECO:0000313" key="17">
    <source>
        <dbReference type="EnsemblMetazoa" id="CLYHEMP005021.8"/>
    </source>
</evidence>
<feature type="compositionally biased region" description="Basic residues" evidence="15">
    <location>
        <begin position="364"/>
        <end position="383"/>
    </location>
</feature>
<evidence type="ECO:0000256" key="4">
    <source>
        <dbReference type="ARBA" id="ARBA00022694"/>
    </source>
</evidence>
<evidence type="ECO:0000256" key="6">
    <source>
        <dbReference type="ARBA" id="ARBA00023002"/>
    </source>
</evidence>
<evidence type="ECO:0000256" key="5">
    <source>
        <dbReference type="ARBA" id="ARBA00022857"/>
    </source>
</evidence>
<evidence type="ECO:0000256" key="12">
    <source>
        <dbReference type="ARBA" id="ARBA00048934"/>
    </source>
</evidence>
<keyword evidence="18" id="KW-1185">Reference proteome</keyword>
<evidence type="ECO:0000256" key="10">
    <source>
        <dbReference type="ARBA" id="ARBA00047287"/>
    </source>
</evidence>
<keyword evidence="6" id="KW-0560">Oxidoreductase</keyword>
<dbReference type="InterPro" id="IPR018517">
    <property type="entry name" value="tRNA_hU_synthase_CS"/>
</dbReference>
<dbReference type="PANTHER" id="PTHR11082">
    <property type="entry name" value="TRNA-DIHYDROURIDINE SYNTHASE"/>
    <property type="match status" value="1"/>
</dbReference>
<evidence type="ECO:0000313" key="18">
    <source>
        <dbReference type="Proteomes" id="UP000594262"/>
    </source>
</evidence>
<dbReference type="GO" id="GO:0050660">
    <property type="term" value="F:flavin adenine dinucleotide binding"/>
    <property type="evidence" value="ECO:0007669"/>
    <property type="project" value="InterPro"/>
</dbReference>
<protein>
    <recommendedName>
        <fullName evidence="9">tRNA-dihydrouridine(16/17) synthase [NAD(P)(+)]</fullName>
        <ecNumber evidence="9">1.3.1.88</ecNumber>
    </recommendedName>
</protein>
<accession>A0A7M5UV63</accession>
<evidence type="ECO:0000256" key="9">
    <source>
        <dbReference type="ARBA" id="ARBA00038890"/>
    </source>
</evidence>
<dbReference type="PANTHER" id="PTHR11082:SF5">
    <property type="entry name" value="TRNA-DIHYDROURIDINE(16_17) SYNTHASE [NAD(P)(+)]-LIKE"/>
    <property type="match status" value="1"/>
</dbReference>
<comment type="catalytic activity">
    <reaction evidence="10">
        <text>5,6-dihydrouridine(17) in tRNA + NAD(+) = uridine(17) in tRNA + NADH + H(+)</text>
        <dbReference type="Rhea" id="RHEA:53372"/>
        <dbReference type="Rhea" id="RHEA-COMP:13541"/>
        <dbReference type="Rhea" id="RHEA-COMP:13542"/>
        <dbReference type="ChEBI" id="CHEBI:15378"/>
        <dbReference type="ChEBI" id="CHEBI:57540"/>
        <dbReference type="ChEBI" id="CHEBI:57945"/>
        <dbReference type="ChEBI" id="CHEBI:65315"/>
        <dbReference type="ChEBI" id="CHEBI:74443"/>
        <dbReference type="EC" id="1.3.1.88"/>
    </reaction>
    <physiologicalReaction direction="right-to-left" evidence="10">
        <dbReference type="Rhea" id="RHEA:53374"/>
    </physiologicalReaction>
</comment>
<dbReference type="OrthoDB" id="272303at2759"/>
<dbReference type="InterPro" id="IPR035587">
    <property type="entry name" value="DUS-like_FMN-bd"/>
</dbReference>
<evidence type="ECO:0000256" key="8">
    <source>
        <dbReference type="ARBA" id="ARBA00038313"/>
    </source>
</evidence>
<name>A0A7M5UV63_9CNID</name>
<evidence type="ECO:0000256" key="11">
    <source>
        <dbReference type="ARBA" id="ARBA00047652"/>
    </source>
</evidence>
<evidence type="ECO:0000256" key="2">
    <source>
        <dbReference type="ARBA" id="ARBA00022630"/>
    </source>
</evidence>
<organism evidence="17 18">
    <name type="scientific">Clytia hemisphaerica</name>
    <dbReference type="NCBI Taxonomy" id="252671"/>
    <lineage>
        <taxon>Eukaryota</taxon>
        <taxon>Metazoa</taxon>
        <taxon>Cnidaria</taxon>
        <taxon>Hydrozoa</taxon>
        <taxon>Hydroidolina</taxon>
        <taxon>Leptothecata</taxon>
        <taxon>Obeliida</taxon>
        <taxon>Clytiidae</taxon>
        <taxon>Clytia</taxon>
    </lineage>
</organism>
<dbReference type="EC" id="1.3.1.88" evidence="9"/>
<dbReference type="SUPFAM" id="SSF51395">
    <property type="entry name" value="FMN-linked oxidoreductases"/>
    <property type="match status" value="1"/>
</dbReference>
<comment type="cofactor">
    <cofactor evidence="1">
        <name>FMN</name>
        <dbReference type="ChEBI" id="CHEBI:58210"/>
    </cofactor>
</comment>
<evidence type="ECO:0000256" key="15">
    <source>
        <dbReference type="SAM" id="MobiDB-lite"/>
    </source>
</evidence>
<dbReference type="Proteomes" id="UP000594262">
    <property type="component" value="Unplaced"/>
</dbReference>
<feature type="domain" description="DUS-like FMN-binding" evidence="16">
    <location>
        <begin position="22"/>
        <end position="318"/>
    </location>
</feature>
<keyword evidence="4" id="KW-0819">tRNA processing</keyword>
<comment type="catalytic activity">
    <reaction evidence="12">
        <text>5,6-dihydrouridine(16) in tRNA + NAD(+) = uridine(16) in tRNA + NADH + H(+)</text>
        <dbReference type="Rhea" id="RHEA:53380"/>
        <dbReference type="Rhea" id="RHEA-COMP:13543"/>
        <dbReference type="Rhea" id="RHEA-COMP:13544"/>
        <dbReference type="ChEBI" id="CHEBI:15378"/>
        <dbReference type="ChEBI" id="CHEBI:57540"/>
        <dbReference type="ChEBI" id="CHEBI:57945"/>
        <dbReference type="ChEBI" id="CHEBI:65315"/>
        <dbReference type="ChEBI" id="CHEBI:74443"/>
        <dbReference type="EC" id="1.3.1.88"/>
    </reaction>
    <physiologicalReaction direction="right-to-left" evidence="12">
        <dbReference type="Rhea" id="RHEA:53382"/>
    </physiologicalReaction>
</comment>
<evidence type="ECO:0000259" key="16">
    <source>
        <dbReference type="Pfam" id="PF01207"/>
    </source>
</evidence>
<feature type="coiled-coil region" evidence="14">
    <location>
        <begin position="436"/>
        <end position="463"/>
    </location>
</feature>
<comment type="similarity">
    <text evidence="8">Belongs to the Dus family. Dus1 subfamily.</text>
</comment>
<evidence type="ECO:0000256" key="3">
    <source>
        <dbReference type="ARBA" id="ARBA00022643"/>
    </source>
</evidence>
<dbReference type="GO" id="GO:0017150">
    <property type="term" value="F:tRNA dihydrouridine synthase activity"/>
    <property type="evidence" value="ECO:0007669"/>
    <property type="project" value="InterPro"/>
</dbReference>
<evidence type="ECO:0000256" key="14">
    <source>
        <dbReference type="SAM" id="Coils"/>
    </source>
</evidence>
<sequence>MAEENEGYKFYKEVLGSPKHVLAPMVDQSELPFRKMSRELGVHLCYTPMWHAGIFSRDPKYRKLVIEHCPDDRPLLFQFCANDPEIFADACELAEPHCDGVDLNLGCPQVIAARGHYGAFLMEEWERVENIIRTACARIKKPITCKIRVYESIEKTVEYAKRLERAGAKIITVHGRRREQRGPLTGIASWDHIKAVKEAVSVPVFANGNIQYLRDVEKCIEYTKVDAVMSAEGALYNPAIFTGRQPPAWEMVDKYLAYCNQYPTNLSYVRGHLFRMWQKCLDNFPEMRHPLGKVKKFDDMCKISDTIKEKAKAIADKEIEDGKDSEEIGQLPFWRCQPYVRPPPKTTSGEKRPLEEGGEEVKAKAKIKPPSKRKAIREKHQQHGKGLFPKVPKDKWPLCVTCKNNPWGKKCEHNLCKACCKDMTAIKVLDCSGHKFKFLFNKLRREKEDEEEAEKQKQKAENA</sequence>
<comment type="catalytic activity">
    <reaction evidence="13">
        <text>5,6-dihydrouridine(17) in tRNA + NADP(+) = uridine(17) in tRNA + NADPH + H(+)</text>
        <dbReference type="Rhea" id="RHEA:53368"/>
        <dbReference type="Rhea" id="RHEA-COMP:13541"/>
        <dbReference type="Rhea" id="RHEA-COMP:13542"/>
        <dbReference type="ChEBI" id="CHEBI:15378"/>
        <dbReference type="ChEBI" id="CHEBI:57783"/>
        <dbReference type="ChEBI" id="CHEBI:58349"/>
        <dbReference type="ChEBI" id="CHEBI:65315"/>
        <dbReference type="ChEBI" id="CHEBI:74443"/>
        <dbReference type="EC" id="1.3.1.88"/>
    </reaction>
    <physiologicalReaction direction="right-to-left" evidence="13">
        <dbReference type="Rhea" id="RHEA:53370"/>
    </physiologicalReaction>
</comment>
<reference evidence="17" key="1">
    <citation type="submission" date="2021-01" db="UniProtKB">
        <authorList>
            <consortium name="EnsemblMetazoa"/>
        </authorList>
    </citation>
    <scope>IDENTIFICATION</scope>
</reference>
<dbReference type="PROSITE" id="PS01136">
    <property type="entry name" value="UPF0034"/>
    <property type="match status" value="1"/>
</dbReference>
<keyword evidence="2" id="KW-0285">Flavoprotein</keyword>
<dbReference type="Pfam" id="PF01207">
    <property type="entry name" value="Dus"/>
    <property type="match status" value="1"/>
</dbReference>
<keyword evidence="5" id="KW-0521">NADP</keyword>
<proteinExistence type="inferred from homology"/>
<keyword evidence="7" id="KW-0520">NAD</keyword>
<evidence type="ECO:0000256" key="7">
    <source>
        <dbReference type="ARBA" id="ARBA00023027"/>
    </source>
</evidence>
<feature type="region of interest" description="Disordered" evidence="15">
    <location>
        <begin position="341"/>
        <end position="387"/>
    </location>
</feature>
<dbReference type="InterPro" id="IPR013785">
    <property type="entry name" value="Aldolase_TIM"/>
</dbReference>
<comment type="catalytic activity">
    <reaction evidence="11">
        <text>5,6-dihydrouridine(16) in tRNA + NADP(+) = uridine(16) in tRNA + NADPH + H(+)</text>
        <dbReference type="Rhea" id="RHEA:53376"/>
        <dbReference type="Rhea" id="RHEA-COMP:13543"/>
        <dbReference type="Rhea" id="RHEA-COMP:13544"/>
        <dbReference type="ChEBI" id="CHEBI:15378"/>
        <dbReference type="ChEBI" id="CHEBI:57783"/>
        <dbReference type="ChEBI" id="CHEBI:58349"/>
        <dbReference type="ChEBI" id="CHEBI:65315"/>
        <dbReference type="ChEBI" id="CHEBI:74443"/>
        <dbReference type="EC" id="1.3.1.88"/>
    </reaction>
    <physiologicalReaction direction="right-to-left" evidence="11">
        <dbReference type="Rhea" id="RHEA:53378"/>
    </physiologicalReaction>
</comment>
<feature type="compositionally biased region" description="Basic and acidic residues" evidence="15">
    <location>
        <begin position="348"/>
        <end position="363"/>
    </location>
</feature>
<keyword evidence="14" id="KW-0175">Coiled coil</keyword>
<dbReference type="Gene3D" id="3.20.20.70">
    <property type="entry name" value="Aldolase class I"/>
    <property type="match status" value="1"/>
</dbReference>
<evidence type="ECO:0000256" key="1">
    <source>
        <dbReference type="ARBA" id="ARBA00001917"/>
    </source>
</evidence>
<dbReference type="AlphaFoldDB" id="A0A7M5UV63"/>
<keyword evidence="3" id="KW-0288">FMN</keyword>